<dbReference type="FunFam" id="3.40.50.300:FF:002019">
    <property type="entry name" value="DNA helicase I"/>
    <property type="match status" value="1"/>
</dbReference>
<keyword evidence="1" id="KW-0378">Hydrolase</keyword>
<dbReference type="InterPro" id="IPR027417">
    <property type="entry name" value="P-loop_NTPase"/>
</dbReference>
<dbReference type="Pfam" id="PF13086">
    <property type="entry name" value="AAA_11"/>
    <property type="match status" value="1"/>
</dbReference>
<evidence type="ECO:0000256" key="1">
    <source>
        <dbReference type="ARBA" id="ARBA00022806"/>
    </source>
</evidence>
<evidence type="ECO:0000313" key="6">
    <source>
        <dbReference type="Proteomes" id="UP000649328"/>
    </source>
</evidence>
<sequence>MFTCQTCEFTSPEIGKHLSQTRHKKVSYDDLLEQVECEECGDLNVHLLQMLRYGLSDLSLLCTNCSLKLKTEPTAEYTLSNGSLFLKLPQYYKFRDIHCKLCGSDRKLAVGNNGGSQLVLCNDCIGKENVPANNFVNEDSDDFLFALLGIKEYIAKPGKTKGSGRKLGRKGGRDLAPKKFDPDAERRKAHYENEKATRMSYKSEKTMKAVGSSSASPVISRGATPKPRDASKSEKGGKNGKKESLRGKGTSTLNLKSNNSLMPGKDNEPKDRSTKNNRDNAKTDPFNKSTKSTRDILPAKAGSNLLANGSENPLGINSMQKSFKKREKPAKNAAVTTNESQPNDGAKREPKKGKGADAKSTKDMVNSNSPATNIMKLPPGIFKHEPSPTPKLTYDSMEDYFNEMCYNLFLEEKMSIHTSQKVILTPGDFELEWYADQNKKHRQFKLNVLLTPEFLDRYLSKKMQNLKKNPFVAGQSLILMLGDDIPWYGNIVLVDSKSSNPKKGKPKRGRGHLNDSSPKLLEIIVELYKWNRMPLPITTDVRLLRVLPVSVPVSRVFTAMSRILNPRFIDMLLGKTPIRQIFFKNYLKFSRDSFNESQKVAVQSVMNNSITVLQGPPGTGKTSTIYEVILQLLDNLNTYPILVVAASNIAIDNIAEKLLPKHGHSILRIVSMEKEPEYNREHPLASICLHHKVYDGMPANLQESIKEMRRPNSKLSQSQYKKLLTTQIGYSDKIIALSRVIFTTTVVAGGNQLKPIPKMPVVIMDEATQSSEPTTLIPLSMNGVEKFVFVGDQKQLSSFSQVPNLSLSLFERILSNGTYKTPHMLDTQYRMHPAISKFPREKFYDGLLKDGLTPADRLMEGIPENPVVFWDTCGKSPEGTVFSRFREDSGLTYANKGEVDFIQKVLIHLIYEKNIKKSEIGVITPYRGQRDLISSTLVKNDLVNPEKDDVHVEVDREDFYNESKPVTIHTVSDIMVASIDAFQGREKDFLIMSCVRSNKLNKIGFLSDARRMNVALTRARYGLILIGDVECLKNSDGLWREYIESLEEAGSIKEDADFKFD</sequence>
<protein>
    <submittedName>
        <fullName evidence="5">Uncharacterized protein</fullName>
    </submittedName>
</protein>
<comment type="caution">
    <text evidence="5">The sequence shown here is derived from an EMBL/GenBank/DDBJ whole genome shotgun (WGS) entry which is preliminary data.</text>
</comment>
<feature type="compositionally biased region" description="Basic and acidic residues" evidence="2">
    <location>
        <begin position="171"/>
        <end position="207"/>
    </location>
</feature>
<dbReference type="InterPro" id="IPR041677">
    <property type="entry name" value="DNA2/NAM7_AAA_11"/>
</dbReference>
<dbReference type="Pfam" id="PF13087">
    <property type="entry name" value="AAA_12"/>
    <property type="match status" value="1"/>
</dbReference>
<evidence type="ECO:0000259" key="4">
    <source>
        <dbReference type="Pfam" id="PF13087"/>
    </source>
</evidence>
<dbReference type="OrthoDB" id="6513042at2759"/>
<evidence type="ECO:0000259" key="3">
    <source>
        <dbReference type="Pfam" id="PF13086"/>
    </source>
</evidence>
<keyword evidence="1" id="KW-0547">Nucleotide-binding</keyword>
<keyword evidence="1" id="KW-0067">ATP-binding</keyword>
<feature type="compositionally biased region" description="Basic and acidic residues" evidence="2">
    <location>
        <begin position="226"/>
        <end position="246"/>
    </location>
</feature>
<name>A0A8H7GS72_9ASCO</name>
<dbReference type="GO" id="GO:0003678">
    <property type="term" value="F:DNA helicase activity"/>
    <property type="evidence" value="ECO:0007669"/>
    <property type="project" value="UniProtKB-ARBA"/>
</dbReference>
<keyword evidence="6" id="KW-1185">Reference proteome</keyword>
<dbReference type="InterPro" id="IPR047187">
    <property type="entry name" value="SF1_C_Upf1"/>
</dbReference>
<dbReference type="Gene3D" id="3.40.50.300">
    <property type="entry name" value="P-loop containing nucleotide triphosphate hydrolases"/>
    <property type="match status" value="2"/>
</dbReference>
<feature type="domain" description="DNA2/NAM7 helicase-like C-terminal" evidence="4">
    <location>
        <begin position="806"/>
        <end position="1029"/>
    </location>
</feature>
<feature type="compositionally biased region" description="Basic residues" evidence="2">
    <location>
        <begin position="159"/>
        <end position="170"/>
    </location>
</feature>
<feature type="compositionally biased region" description="Basic and acidic residues" evidence="2">
    <location>
        <begin position="265"/>
        <end position="282"/>
    </location>
</feature>
<evidence type="ECO:0000313" key="5">
    <source>
        <dbReference type="EMBL" id="KAF8002343.1"/>
    </source>
</evidence>
<dbReference type="PANTHER" id="PTHR10887:SF317">
    <property type="entry name" value="ATP-DEPENDENT RNA HELICASE ECM32-RELATED"/>
    <property type="match status" value="1"/>
</dbReference>
<dbReference type="GO" id="GO:0000184">
    <property type="term" value="P:nuclear-transcribed mRNA catabolic process, nonsense-mediated decay"/>
    <property type="evidence" value="ECO:0007669"/>
    <property type="project" value="TreeGrafter"/>
</dbReference>
<accession>A0A8H7GS72</accession>
<organism evidence="5 6">
    <name type="scientific">Metschnikowia pulcherrima</name>
    <dbReference type="NCBI Taxonomy" id="27326"/>
    <lineage>
        <taxon>Eukaryota</taxon>
        <taxon>Fungi</taxon>
        <taxon>Dikarya</taxon>
        <taxon>Ascomycota</taxon>
        <taxon>Saccharomycotina</taxon>
        <taxon>Pichiomycetes</taxon>
        <taxon>Metschnikowiaceae</taxon>
        <taxon>Metschnikowia</taxon>
    </lineage>
</organism>
<dbReference type="PANTHER" id="PTHR10887">
    <property type="entry name" value="DNA2/NAM7 HELICASE FAMILY"/>
    <property type="match status" value="1"/>
</dbReference>
<feature type="compositionally biased region" description="Polar residues" evidence="2">
    <location>
        <begin position="249"/>
        <end position="261"/>
    </location>
</feature>
<feature type="domain" description="DNA2/NAM7 helicase helicase" evidence="3">
    <location>
        <begin position="594"/>
        <end position="717"/>
    </location>
</feature>
<dbReference type="InterPro" id="IPR045055">
    <property type="entry name" value="DNA2/NAM7-like"/>
</dbReference>
<keyword evidence="1" id="KW-0347">Helicase</keyword>
<dbReference type="GO" id="GO:0003724">
    <property type="term" value="F:RNA helicase activity"/>
    <property type="evidence" value="ECO:0007669"/>
    <property type="project" value="TreeGrafter"/>
</dbReference>
<proteinExistence type="predicted"/>
<gene>
    <name evidence="5" type="ORF">HF325_003308</name>
</gene>
<feature type="compositionally biased region" description="Polar residues" evidence="2">
    <location>
        <begin position="305"/>
        <end position="321"/>
    </location>
</feature>
<dbReference type="CDD" id="cd18808">
    <property type="entry name" value="SF1_C_Upf1"/>
    <property type="match status" value="1"/>
</dbReference>
<evidence type="ECO:0000256" key="2">
    <source>
        <dbReference type="SAM" id="MobiDB-lite"/>
    </source>
</evidence>
<dbReference type="EMBL" id="JACBPP010000004">
    <property type="protein sequence ID" value="KAF8002343.1"/>
    <property type="molecule type" value="Genomic_DNA"/>
</dbReference>
<dbReference type="GO" id="GO:0005737">
    <property type="term" value="C:cytoplasm"/>
    <property type="evidence" value="ECO:0007669"/>
    <property type="project" value="TreeGrafter"/>
</dbReference>
<reference evidence="5" key="1">
    <citation type="submission" date="2020-10" db="EMBL/GenBank/DDBJ databases">
        <title>The Whole-Genome Sequence of Metschnikowia persimmonesis, a Novel Endophytic Yeast Species Isolated from Medicinal Plant Diospyros kaki Thumb.</title>
        <authorList>
            <person name="Rahmat E."/>
            <person name="Kang Y."/>
        </authorList>
    </citation>
    <scope>NUCLEOTIDE SEQUENCE</scope>
    <source>
        <strain evidence="5">KIOM G15050</strain>
    </source>
</reference>
<feature type="compositionally biased region" description="Basic and acidic residues" evidence="2">
    <location>
        <begin position="345"/>
        <end position="362"/>
    </location>
</feature>
<dbReference type="SUPFAM" id="SSF52540">
    <property type="entry name" value="P-loop containing nucleoside triphosphate hydrolases"/>
    <property type="match status" value="1"/>
</dbReference>
<feature type="compositionally biased region" description="Polar residues" evidence="2">
    <location>
        <begin position="334"/>
        <end position="343"/>
    </location>
</feature>
<dbReference type="Proteomes" id="UP000649328">
    <property type="component" value="Unassembled WGS sequence"/>
</dbReference>
<feature type="compositionally biased region" description="Polar residues" evidence="2">
    <location>
        <begin position="363"/>
        <end position="372"/>
    </location>
</feature>
<dbReference type="AlphaFoldDB" id="A0A8H7GS72"/>
<feature type="region of interest" description="Disordered" evidence="2">
    <location>
        <begin position="159"/>
        <end position="384"/>
    </location>
</feature>
<dbReference type="InterPro" id="IPR041679">
    <property type="entry name" value="DNA2/NAM7-like_C"/>
</dbReference>